<dbReference type="Proteomes" id="UP001149090">
    <property type="component" value="Unassembled WGS sequence"/>
</dbReference>
<gene>
    <name evidence="3" type="ORF">M0811_01947</name>
</gene>
<reference evidence="3" key="1">
    <citation type="submission" date="2022-10" db="EMBL/GenBank/DDBJ databases">
        <title>Novel sulphate-reducing endosymbionts in the free-living metamonad Anaeramoeba.</title>
        <authorList>
            <person name="Jerlstrom-Hultqvist J."/>
            <person name="Cepicka I."/>
            <person name="Gallot-Lavallee L."/>
            <person name="Salas-Leiva D."/>
            <person name="Curtis B.A."/>
            <person name="Zahonova K."/>
            <person name="Pipaliya S."/>
            <person name="Dacks J."/>
            <person name="Roger A.J."/>
        </authorList>
    </citation>
    <scope>NUCLEOTIDE SEQUENCE</scope>
    <source>
        <strain evidence="3">BMAN</strain>
    </source>
</reference>
<organism evidence="3 4">
    <name type="scientific">Anaeramoeba ignava</name>
    <name type="common">Anaerobic marine amoeba</name>
    <dbReference type="NCBI Taxonomy" id="1746090"/>
    <lineage>
        <taxon>Eukaryota</taxon>
        <taxon>Metamonada</taxon>
        <taxon>Anaeramoebidae</taxon>
        <taxon>Anaeramoeba</taxon>
    </lineage>
</organism>
<dbReference type="SUPFAM" id="SSF47576">
    <property type="entry name" value="Calponin-homology domain, CH-domain"/>
    <property type="match status" value="1"/>
</dbReference>
<evidence type="ECO:0000259" key="2">
    <source>
        <dbReference type="PROSITE" id="PS50021"/>
    </source>
</evidence>
<dbReference type="InterPro" id="IPR036872">
    <property type="entry name" value="CH_dom_sf"/>
</dbReference>
<dbReference type="CDD" id="cd00014">
    <property type="entry name" value="CH_SF"/>
    <property type="match status" value="1"/>
</dbReference>
<protein>
    <submittedName>
        <fullName evidence="3">Transgelin</fullName>
    </submittedName>
</protein>
<dbReference type="EMBL" id="JAPDFW010000092">
    <property type="protein sequence ID" value="KAJ5070966.1"/>
    <property type="molecule type" value="Genomic_DNA"/>
</dbReference>
<keyword evidence="4" id="KW-1185">Reference proteome</keyword>
<dbReference type="PROSITE" id="PS50021">
    <property type="entry name" value="CH"/>
    <property type="match status" value="1"/>
</dbReference>
<dbReference type="AlphaFoldDB" id="A0A9Q0LE10"/>
<feature type="region of interest" description="Disordered" evidence="1">
    <location>
        <begin position="553"/>
        <end position="572"/>
    </location>
</feature>
<dbReference type="Gene3D" id="1.10.418.10">
    <property type="entry name" value="Calponin-like domain"/>
    <property type="match status" value="1"/>
</dbReference>
<accession>A0A9Q0LE10</accession>
<sequence length="705" mass="84318">MSATPKKTKIQILNKKSYSAISSKENNPITQSFKRRPIIELSRFQRRKPKTHLKKELNFSEPENILLENNQKQLNENENKNEKKTLKEEDKTSIKPKLSIFSYSNRTFSSPMRRNLTIDRSVESKLEFVQKQNKIKKWIQNFLDIKLQEKSLINLLKHGGILVEIITKIQRKQIPEKFQKPENQFAIYYIEYFLEQCKELGIAEKDLFEVTDLLEKRDLDKNKSFLKEKMQVPNHSTLQNEFPQENNSNLQNQNENNWEYLNFTNKNNTNNPLKQNNQNVEWIQKDVTNKKQSENEPVFDLTPPNLKFHQRSFSRDAKFVSHYFPYDLKKSFRIESRKKPPKHLSFIRPIAKISVKLIFSVDFRVIFKKLKIDIKNEKIDHLLKSQNINPFNKKIISFIFNKIQFENLMQDLKNIHSQLLDFEYQMNIISINQNNSNLKKIRSKENIQINQKNQQFLVDKQLQNFIKEPEQEKNQNFETFLIQKSLPVYSFILNKRIRVGTKNSNIRNNIRNYPHNLDQEKSIIFYLKKFTIAITKLVNLIFNSLSLENESNNLNESNNNSNNNNNNNNSNNFENQLQIVSLKLNLQVSSKLKFFQKIFQTLDIISNLLANDLLDKKKRNHSKRILKTISRQEYRIFLFLKTQFSEIFQKQEKKIHLFKKYKEFVEEKKLIPNQLMYNDYKLIEFKNEKFNLNLDLDLDLNLNLN</sequence>
<feature type="domain" description="Calponin-homology (CH)" evidence="2">
    <location>
        <begin position="129"/>
        <end position="237"/>
    </location>
</feature>
<name>A0A9Q0LE10_ANAIG</name>
<evidence type="ECO:0000313" key="4">
    <source>
        <dbReference type="Proteomes" id="UP001149090"/>
    </source>
</evidence>
<proteinExistence type="predicted"/>
<evidence type="ECO:0000256" key="1">
    <source>
        <dbReference type="SAM" id="MobiDB-lite"/>
    </source>
</evidence>
<evidence type="ECO:0000313" key="3">
    <source>
        <dbReference type="EMBL" id="KAJ5070966.1"/>
    </source>
</evidence>
<comment type="caution">
    <text evidence="3">The sequence shown here is derived from an EMBL/GenBank/DDBJ whole genome shotgun (WGS) entry which is preliminary data.</text>
</comment>
<dbReference type="InterPro" id="IPR001715">
    <property type="entry name" value="CH_dom"/>
</dbReference>
<dbReference type="OrthoDB" id="2115590at2759"/>